<reference evidence="10 11" key="1">
    <citation type="submission" date="2016-11" db="EMBL/GenBank/DDBJ databases">
        <authorList>
            <person name="Jaros S."/>
            <person name="Januszkiewicz K."/>
            <person name="Wedrychowicz H."/>
        </authorList>
    </citation>
    <scope>NUCLEOTIDE SEQUENCE [LARGE SCALE GENOMIC DNA]</scope>
    <source>
        <strain evidence="10">NVI 5450</strain>
    </source>
</reference>
<dbReference type="InterPro" id="IPR012001">
    <property type="entry name" value="Thiamin_PyroP_enz_TPP-bd_dom"/>
</dbReference>
<accession>A0A1L0AGP4</accession>
<keyword evidence="4 7" id="KW-0460">Magnesium</keyword>
<name>A0A1L0AGP4_9GAMM</name>
<evidence type="ECO:0000259" key="8">
    <source>
        <dbReference type="Pfam" id="PF02776"/>
    </source>
</evidence>
<dbReference type="GO" id="GO:0009234">
    <property type="term" value="P:menaquinone biosynthetic process"/>
    <property type="evidence" value="ECO:0007669"/>
    <property type="project" value="UniProtKB-UniRule"/>
</dbReference>
<feature type="domain" description="Menaquinone biosynthesis protein MenD middle" evidence="9">
    <location>
        <begin position="234"/>
        <end position="434"/>
    </location>
</feature>
<keyword evidence="5 7" id="KW-0786">Thiamine pyrophosphate</keyword>
<evidence type="ECO:0000256" key="4">
    <source>
        <dbReference type="ARBA" id="ARBA00022842"/>
    </source>
</evidence>
<keyword evidence="2 7" id="KW-0808">Transferase</keyword>
<comment type="similarity">
    <text evidence="7">Belongs to the TPP enzyme family. MenD subfamily.</text>
</comment>
<sequence>MLDELSRLGVRHVCVAPGSRSTPLVLAAEGNDNLTLHNHFDERGLGFYALGLAKSLQAPVAVIVTSGTAVANLLPAVVESGLTKEKLVLLTADRPIEQINCGANQAIQQSGLFSSHVCHELLLPSPSLAITPQWLLSSIDQSLAVQQQVGGSVHINCPYPEPLYGGEADFSDYLAGITGWQASQNTYLSINSLGANSIGINGLNTYLSDSHSTHCHSLDLKVSADLYTSIYTNMPVVNKKGLVVIGAIAVAEIQEIKYWAAVLGWPVLVDSQSGGSSEWAHYDVWLQNQACHDKLAEAEILVQFGARLVSKRLGQFIAQHDWQDYWLIADQAGQLDPYHHTCKQFICSVSSWLTLFVEGHLNRQLSEPLVSINGSLETNSRIFADIGASHCDANGYEWAKILTFASCKVRQLVETRYIDNLTEISLATMLDACLTMPPLTNPTSLFIGNSLIVRLLDMFVTLPNVPVFSNRGASGIDGLLATAAGVQAGQEQGMLCLLGDTSLLYDLNSLALFSNPTYPSVIVVLNNDGGAIFDMLPVNEQQKERLYRMPHGLKFEHAAAMFGLDYVQPKTLTDALSAIDHGLNPIGEFAGEIRTLLVEIVTPAGEAAKQLKQLFSEVKNASFI</sequence>
<evidence type="ECO:0000313" key="10">
    <source>
        <dbReference type="EMBL" id="SGZ15657.1"/>
    </source>
</evidence>
<dbReference type="Gene3D" id="3.40.50.1220">
    <property type="entry name" value="TPP-binding domain"/>
    <property type="match status" value="1"/>
</dbReference>
<organism evidence="10 11">
    <name type="scientific">Moritella viscosa</name>
    <dbReference type="NCBI Taxonomy" id="80854"/>
    <lineage>
        <taxon>Bacteria</taxon>
        <taxon>Pseudomonadati</taxon>
        <taxon>Pseudomonadota</taxon>
        <taxon>Gammaproteobacteria</taxon>
        <taxon>Alteromonadales</taxon>
        <taxon>Moritellaceae</taxon>
        <taxon>Moritella</taxon>
    </lineage>
</organism>
<dbReference type="GO" id="GO:0030145">
    <property type="term" value="F:manganese ion binding"/>
    <property type="evidence" value="ECO:0007669"/>
    <property type="project" value="UniProtKB-UniRule"/>
</dbReference>
<evidence type="ECO:0000256" key="2">
    <source>
        <dbReference type="ARBA" id="ARBA00022679"/>
    </source>
</evidence>
<dbReference type="Proteomes" id="UP000183794">
    <property type="component" value="Unassembled WGS sequence"/>
</dbReference>
<dbReference type="UniPathway" id="UPA01057">
    <property type="reaction ID" value="UER00164"/>
</dbReference>
<comment type="pathway">
    <text evidence="7">Quinol/quinone metabolism; menaquinone biosynthesis.</text>
</comment>
<dbReference type="EC" id="2.2.1.9" evidence="7"/>
<comment type="pathway">
    <text evidence="7">Quinol/quinone metabolism; 1,4-dihydroxy-2-naphthoate biosynthesis; 1,4-dihydroxy-2-naphthoate from chorismate: step 2/7.</text>
</comment>
<dbReference type="InterPro" id="IPR029061">
    <property type="entry name" value="THDP-binding"/>
</dbReference>
<protein>
    <recommendedName>
        <fullName evidence="7">2-succinyl-5-enolpyruvyl-6-hydroxy-3-cyclohexene-1-carboxylate synthase</fullName>
        <shortName evidence="7">SEPHCHC synthase</shortName>
        <ecNumber evidence="7">2.2.1.9</ecNumber>
    </recommendedName>
    <alternativeName>
        <fullName evidence="7">Menaquinone biosynthesis protein MenD</fullName>
    </alternativeName>
</protein>
<evidence type="ECO:0000259" key="9">
    <source>
        <dbReference type="Pfam" id="PF16582"/>
    </source>
</evidence>
<dbReference type="GO" id="GO:0070204">
    <property type="term" value="F:2-succinyl-5-enolpyruvyl-6-hydroxy-3-cyclohexene-1-carboxylic-acid synthase activity"/>
    <property type="evidence" value="ECO:0007669"/>
    <property type="project" value="UniProtKB-UniRule"/>
</dbReference>
<evidence type="ECO:0000256" key="3">
    <source>
        <dbReference type="ARBA" id="ARBA00022723"/>
    </source>
</evidence>
<dbReference type="PANTHER" id="PTHR42916:SF1">
    <property type="entry name" value="PROTEIN PHYLLO, CHLOROPLASTIC"/>
    <property type="match status" value="1"/>
</dbReference>
<dbReference type="PIRSF" id="PIRSF004983">
    <property type="entry name" value="MenD"/>
    <property type="match status" value="1"/>
</dbReference>
<dbReference type="GO" id="GO:0000287">
    <property type="term" value="F:magnesium ion binding"/>
    <property type="evidence" value="ECO:0007669"/>
    <property type="project" value="UniProtKB-UniRule"/>
</dbReference>
<evidence type="ECO:0000256" key="1">
    <source>
        <dbReference type="ARBA" id="ARBA00022428"/>
    </source>
</evidence>
<comment type="subunit">
    <text evidence="7">Homodimer.</text>
</comment>
<evidence type="ECO:0000256" key="7">
    <source>
        <dbReference type="HAMAP-Rule" id="MF_01659"/>
    </source>
</evidence>
<comment type="cofactor">
    <cofactor evidence="7">
        <name>thiamine diphosphate</name>
        <dbReference type="ChEBI" id="CHEBI:58937"/>
    </cofactor>
    <text evidence="7">Binds 1 thiamine pyrophosphate per subunit.</text>
</comment>
<dbReference type="HAMAP" id="MF_01659">
    <property type="entry name" value="MenD"/>
    <property type="match status" value="1"/>
</dbReference>
<dbReference type="PANTHER" id="PTHR42916">
    <property type="entry name" value="2-SUCCINYL-5-ENOLPYRUVYL-6-HYDROXY-3-CYCLOHEXENE-1-CARBOXYLATE SYNTHASE"/>
    <property type="match status" value="1"/>
</dbReference>
<keyword evidence="1 7" id="KW-0474">Menaquinone biosynthesis</keyword>
<dbReference type="AlphaFoldDB" id="A0A1L0AGP4"/>
<dbReference type="Gene3D" id="3.40.50.970">
    <property type="match status" value="2"/>
</dbReference>
<dbReference type="InterPro" id="IPR004433">
    <property type="entry name" value="MenaQ_synth_MenD"/>
</dbReference>
<evidence type="ECO:0000313" key="11">
    <source>
        <dbReference type="Proteomes" id="UP000183794"/>
    </source>
</evidence>
<feature type="domain" description="Thiamine pyrophosphate enzyme N-terminal TPP-binding" evidence="8">
    <location>
        <begin position="1"/>
        <end position="109"/>
    </location>
</feature>
<dbReference type="EMBL" id="FPLD01000121">
    <property type="protein sequence ID" value="SGZ15657.1"/>
    <property type="molecule type" value="Genomic_DNA"/>
</dbReference>
<evidence type="ECO:0000256" key="6">
    <source>
        <dbReference type="ARBA" id="ARBA00023211"/>
    </source>
</evidence>
<dbReference type="SUPFAM" id="SSF52518">
    <property type="entry name" value="Thiamin diphosphate-binding fold (THDP-binding)"/>
    <property type="match status" value="2"/>
</dbReference>
<keyword evidence="6 7" id="KW-0464">Manganese</keyword>
<dbReference type="Pfam" id="PF16582">
    <property type="entry name" value="TPP_enzyme_M_2"/>
    <property type="match status" value="1"/>
</dbReference>
<gene>
    <name evidence="7" type="primary">menD</name>
    <name evidence="10" type="ORF">NVI5450_4209</name>
</gene>
<dbReference type="CDD" id="cd02009">
    <property type="entry name" value="TPP_SHCHC_synthase"/>
    <property type="match status" value="1"/>
</dbReference>
<dbReference type="Pfam" id="PF02776">
    <property type="entry name" value="TPP_enzyme_N"/>
    <property type="match status" value="1"/>
</dbReference>
<keyword evidence="3 7" id="KW-0479">Metal-binding</keyword>
<comment type="cofactor">
    <cofactor evidence="7">
        <name>Mg(2+)</name>
        <dbReference type="ChEBI" id="CHEBI:18420"/>
    </cofactor>
    <cofactor evidence="7">
        <name>Mn(2+)</name>
        <dbReference type="ChEBI" id="CHEBI:29035"/>
    </cofactor>
</comment>
<dbReference type="InterPro" id="IPR032264">
    <property type="entry name" value="MenD_middle"/>
</dbReference>
<comment type="catalytic activity">
    <reaction evidence="7">
        <text>isochorismate + 2-oxoglutarate + H(+) = 5-enolpyruvoyl-6-hydroxy-2-succinyl-cyclohex-3-ene-1-carboxylate + CO2</text>
        <dbReference type="Rhea" id="RHEA:25593"/>
        <dbReference type="ChEBI" id="CHEBI:15378"/>
        <dbReference type="ChEBI" id="CHEBI:16526"/>
        <dbReference type="ChEBI" id="CHEBI:16810"/>
        <dbReference type="ChEBI" id="CHEBI:29780"/>
        <dbReference type="ChEBI" id="CHEBI:58818"/>
        <dbReference type="EC" id="2.2.1.9"/>
    </reaction>
</comment>
<proteinExistence type="inferred from homology"/>
<dbReference type="NCBIfam" id="TIGR00173">
    <property type="entry name" value="menD"/>
    <property type="match status" value="1"/>
</dbReference>
<dbReference type="UniPathway" id="UPA00079"/>
<dbReference type="CDD" id="cd07037">
    <property type="entry name" value="TPP_PYR_MenD"/>
    <property type="match status" value="1"/>
</dbReference>
<comment type="function">
    <text evidence="7">Catalyzes the thiamine diphosphate-dependent decarboxylation of 2-oxoglutarate and the subsequent addition of the resulting succinic semialdehyde-thiamine pyrophosphate anion to isochorismate to yield 2-succinyl-5-enolpyruvyl-6-hydroxy-3-cyclohexene-1-carboxylate (SEPHCHC).</text>
</comment>
<dbReference type="GO" id="GO:0030976">
    <property type="term" value="F:thiamine pyrophosphate binding"/>
    <property type="evidence" value="ECO:0007669"/>
    <property type="project" value="UniProtKB-UniRule"/>
</dbReference>
<evidence type="ECO:0000256" key="5">
    <source>
        <dbReference type="ARBA" id="ARBA00023052"/>
    </source>
</evidence>